<comment type="caution">
    <text evidence="2">The sequence shown here is derived from an EMBL/GenBank/DDBJ whole genome shotgun (WGS) entry which is preliminary data.</text>
</comment>
<evidence type="ECO:0000256" key="1">
    <source>
        <dbReference type="SAM" id="MobiDB-lite"/>
    </source>
</evidence>
<gene>
    <name evidence="2" type="ORF">FCE95_16925</name>
</gene>
<name>A0A4U5JPL3_9GAMM</name>
<feature type="region of interest" description="Disordered" evidence="1">
    <location>
        <begin position="128"/>
        <end position="147"/>
    </location>
</feature>
<dbReference type="OrthoDB" id="5801779at2"/>
<organism evidence="2 3">
    <name type="scientific">Luteimonas gilva</name>
    <dbReference type="NCBI Taxonomy" id="2572684"/>
    <lineage>
        <taxon>Bacteria</taxon>
        <taxon>Pseudomonadati</taxon>
        <taxon>Pseudomonadota</taxon>
        <taxon>Gammaproteobacteria</taxon>
        <taxon>Lysobacterales</taxon>
        <taxon>Lysobacteraceae</taxon>
        <taxon>Luteimonas</taxon>
    </lineage>
</organism>
<accession>A0A4U5JPL3</accession>
<reference evidence="2 3" key="1">
    <citation type="submission" date="2019-04" db="EMBL/GenBank/DDBJ databases">
        <title>Reference strain of H23.</title>
        <authorList>
            <person name="Luo X."/>
        </authorList>
    </citation>
    <scope>NUCLEOTIDE SEQUENCE [LARGE SCALE GENOMIC DNA]</scope>
    <source>
        <strain evidence="2 3">H23</strain>
    </source>
</reference>
<dbReference type="Pfam" id="PF05258">
    <property type="entry name" value="DciA"/>
    <property type="match status" value="1"/>
</dbReference>
<keyword evidence="3" id="KW-1185">Reference proteome</keyword>
<dbReference type="EMBL" id="SZUA01000003">
    <property type="protein sequence ID" value="TKR29797.1"/>
    <property type="molecule type" value="Genomic_DNA"/>
</dbReference>
<dbReference type="Proteomes" id="UP000308707">
    <property type="component" value="Unassembled WGS sequence"/>
</dbReference>
<sequence length="147" mass="15462">MTGSGSRDSLPQAALEALLADPAGDPLRRALWLDALDLRLRPCLPPELAAHVRLANVAPGGKLVFLADAPVWTAKLRLAAAEVLDAARSVGLDATVLTVKTTAVPLIDKPSRVERTVKPMSTASRDALRAALDSLQDPDSAEPGERS</sequence>
<dbReference type="InterPro" id="IPR007922">
    <property type="entry name" value="DciA-like"/>
</dbReference>
<dbReference type="AlphaFoldDB" id="A0A4U5JPL3"/>
<proteinExistence type="predicted"/>
<evidence type="ECO:0000313" key="3">
    <source>
        <dbReference type="Proteomes" id="UP000308707"/>
    </source>
</evidence>
<protein>
    <submittedName>
        <fullName evidence="2">DUF721 domain-containing protein</fullName>
    </submittedName>
</protein>
<evidence type="ECO:0000313" key="2">
    <source>
        <dbReference type="EMBL" id="TKR29797.1"/>
    </source>
</evidence>